<evidence type="ECO:0000313" key="6">
    <source>
        <dbReference type="EMBL" id="QDW66204.1"/>
    </source>
</evidence>
<keyword evidence="7" id="KW-1185">Reference proteome</keyword>
<evidence type="ECO:0000259" key="5">
    <source>
        <dbReference type="PROSITE" id="PS50222"/>
    </source>
</evidence>
<feature type="region of interest" description="Disordered" evidence="3">
    <location>
        <begin position="60"/>
        <end position="79"/>
    </location>
</feature>
<dbReference type="Pfam" id="PF13202">
    <property type="entry name" value="EF-hand_5"/>
    <property type="match status" value="3"/>
</dbReference>
<evidence type="ECO:0000313" key="7">
    <source>
        <dbReference type="Proteomes" id="UP000316584"/>
    </source>
</evidence>
<gene>
    <name evidence="6" type="ORF">FPZ22_04300</name>
</gene>
<dbReference type="Proteomes" id="UP000316584">
    <property type="component" value="Chromosome"/>
</dbReference>
<dbReference type="OrthoDB" id="6089795at2"/>
<dbReference type="GO" id="GO:0005509">
    <property type="term" value="F:calcium ion binding"/>
    <property type="evidence" value="ECO:0007669"/>
    <property type="project" value="InterPro"/>
</dbReference>
<dbReference type="InterPro" id="IPR018247">
    <property type="entry name" value="EF_Hand_1_Ca_BS"/>
</dbReference>
<sequence>MKRHALFFATVLAVASLGGAGLAVAQSAPSAPSAPDTDATAPRVMKGERMKRHGARNAVHHGGRAMHGGIERMDSDGDGRVSRAEFDAAKTAREQAREEARAARGGAMVRHMAFDFDAIDADRDGYIVRSEVMAHRDRMREQMRAEHGKRFAEAFAAADLDGDGRLSRAEVDAKMPHLSKRFAWLDDNRDGFLGRDELEAGRGR</sequence>
<dbReference type="PANTHER" id="PTHR10827">
    <property type="entry name" value="RETICULOCALBIN"/>
    <property type="match status" value="1"/>
</dbReference>
<dbReference type="EMBL" id="CP042218">
    <property type="protein sequence ID" value="QDW66204.1"/>
    <property type="molecule type" value="Genomic_DNA"/>
</dbReference>
<dbReference type="AlphaFoldDB" id="A0A518N2T5"/>
<evidence type="ECO:0000256" key="4">
    <source>
        <dbReference type="SAM" id="SignalP"/>
    </source>
</evidence>
<dbReference type="Gene3D" id="1.10.238.10">
    <property type="entry name" value="EF-hand"/>
    <property type="match status" value="2"/>
</dbReference>
<evidence type="ECO:0000256" key="3">
    <source>
        <dbReference type="SAM" id="MobiDB-lite"/>
    </source>
</evidence>
<evidence type="ECO:0000256" key="2">
    <source>
        <dbReference type="ARBA" id="ARBA00022737"/>
    </source>
</evidence>
<keyword evidence="4" id="KW-0732">Signal</keyword>
<dbReference type="PANTHER" id="PTHR10827:SF98">
    <property type="entry name" value="45 KDA CALCIUM-BINDING PROTEIN"/>
    <property type="match status" value="1"/>
</dbReference>
<dbReference type="PROSITE" id="PS00018">
    <property type="entry name" value="EF_HAND_1"/>
    <property type="match status" value="2"/>
</dbReference>
<feature type="signal peptide" evidence="4">
    <location>
        <begin position="1"/>
        <end position="25"/>
    </location>
</feature>
<feature type="domain" description="EF-hand" evidence="5">
    <location>
        <begin position="146"/>
        <end position="181"/>
    </location>
</feature>
<dbReference type="InterPro" id="IPR011992">
    <property type="entry name" value="EF-hand-dom_pair"/>
</dbReference>
<reference evidence="6 7" key="1">
    <citation type="submission" date="2019-07" db="EMBL/GenBank/DDBJ databases">
        <title>Full genome sequence of Luteimonas sp. Gr-4.</title>
        <authorList>
            <person name="Im W.-T."/>
        </authorList>
    </citation>
    <scope>NUCLEOTIDE SEQUENCE [LARGE SCALE GENOMIC DNA]</scope>
    <source>
        <strain evidence="6 7">Gr-4</strain>
    </source>
</reference>
<keyword evidence="2" id="KW-0677">Repeat</keyword>
<dbReference type="SMART" id="SM00054">
    <property type="entry name" value="EFh"/>
    <property type="match status" value="3"/>
</dbReference>
<feature type="compositionally biased region" description="Basic and acidic residues" evidence="3">
    <location>
        <begin position="69"/>
        <end position="79"/>
    </location>
</feature>
<proteinExistence type="predicted"/>
<accession>A0A518N2T5</accession>
<dbReference type="SUPFAM" id="SSF47473">
    <property type="entry name" value="EF-hand"/>
    <property type="match status" value="1"/>
</dbReference>
<evidence type="ECO:0000256" key="1">
    <source>
        <dbReference type="ARBA" id="ARBA00022723"/>
    </source>
</evidence>
<keyword evidence="1" id="KW-0479">Metal-binding</keyword>
<dbReference type="InterPro" id="IPR002048">
    <property type="entry name" value="EF_hand_dom"/>
</dbReference>
<name>A0A518N2T5_9GAMM</name>
<dbReference type="KEGG" id="lug:FPZ22_04300"/>
<protein>
    <recommendedName>
        <fullName evidence="5">EF-hand domain-containing protein</fullName>
    </recommendedName>
</protein>
<dbReference type="RefSeq" id="WP_144890725.1">
    <property type="nucleotide sequence ID" value="NZ_CP042218.1"/>
</dbReference>
<dbReference type="PROSITE" id="PS50222">
    <property type="entry name" value="EF_HAND_2"/>
    <property type="match status" value="1"/>
</dbReference>
<feature type="chain" id="PRO_5022240313" description="EF-hand domain-containing protein" evidence="4">
    <location>
        <begin position="26"/>
        <end position="204"/>
    </location>
</feature>
<organism evidence="6 7">
    <name type="scientific">Luteimonas granuli</name>
    <dbReference type="NCBI Taxonomy" id="1176533"/>
    <lineage>
        <taxon>Bacteria</taxon>
        <taxon>Pseudomonadati</taxon>
        <taxon>Pseudomonadota</taxon>
        <taxon>Gammaproteobacteria</taxon>
        <taxon>Lysobacterales</taxon>
        <taxon>Lysobacteraceae</taxon>
        <taxon>Luteimonas</taxon>
    </lineage>
</organism>